<feature type="region of interest" description="Disordered" evidence="1">
    <location>
        <begin position="1"/>
        <end position="83"/>
    </location>
</feature>
<sequence length="537" mass="51656">MEGTEVTGTGAGVKKQQQQQPESVAHLAAALREAASEPGATLQYPTPGGMSDEQPPGVPLTSANPAADPATHNLIVGPGTSPGQVDVLEQVDVLAPGKGGKELAEALLQAREKAPGALLHGDQPLRDPLATHGSSDESEGPTTTATTSTGAVGQRDTAAPATLSATPTGGAAAASDVISREAPLSPLLPGGPSSAPDDAPSPPAAADAPSSVAAATAEPVVSGAKPGGGGGGGRPESVAHLAAALREAASEPGATLQYPTPGGMSDEQVFRRPPGVPLTAANPAADPATHHLIVGPGTSPGQVDVLEQVDLPPLAKEDGSPVPEAAAVLEQVCEHNPVIGPKPLHDPLAEKGSSDEGEGPLEGPMGGEGPLEGPMGGGAVEGPMETGEPAEVLPLGAGVGAVDALTAAFKAVGLGKAVAGDEGVEGSGGASGGEVGGGGGGSGGGLVQLAAAAEKLRHSAAAVADVVRGSASQADQKARQMAAAVAAGASAAKNKALGGGGGGIVGQAKELLGEALIGGDVITDQDIKEDWTAGPAP</sequence>
<feature type="region of interest" description="Disordered" evidence="1">
    <location>
        <begin position="250"/>
        <end position="283"/>
    </location>
</feature>
<keyword evidence="3" id="KW-1185">Reference proteome</keyword>
<organism evidence="2 3">
    <name type="scientific">Pleodorina starrii</name>
    <dbReference type="NCBI Taxonomy" id="330485"/>
    <lineage>
        <taxon>Eukaryota</taxon>
        <taxon>Viridiplantae</taxon>
        <taxon>Chlorophyta</taxon>
        <taxon>core chlorophytes</taxon>
        <taxon>Chlorophyceae</taxon>
        <taxon>CS clade</taxon>
        <taxon>Chlamydomonadales</taxon>
        <taxon>Volvocaceae</taxon>
        <taxon>Pleodorina</taxon>
    </lineage>
</organism>
<accession>A0A9W6F1W3</accession>
<feature type="compositionally biased region" description="Basic and acidic residues" evidence="1">
    <location>
        <begin position="343"/>
        <end position="354"/>
    </location>
</feature>
<feature type="compositionally biased region" description="Gly residues" evidence="1">
    <location>
        <begin position="364"/>
        <end position="380"/>
    </location>
</feature>
<feature type="region of interest" description="Disordered" evidence="1">
    <location>
        <begin position="337"/>
        <end position="391"/>
    </location>
</feature>
<evidence type="ECO:0000313" key="3">
    <source>
        <dbReference type="Proteomes" id="UP001165080"/>
    </source>
</evidence>
<proteinExistence type="predicted"/>
<feature type="region of interest" description="Disordered" evidence="1">
    <location>
        <begin position="114"/>
        <end position="236"/>
    </location>
</feature>
<gene>
    <name evidence="2" type="primary">PLEST008773</name>
    <name evidence="2" type="ORF">PLESTB_000719400</name>
</gene>
<name>A0A9W6F1W3_9CHLO</name>
<feature type="compositionally biased region" description="Low complexity" evidence="1">
    <location>
        <begin position="182"/>
        <end position="222"/>
    </location>
</feature>
<protein>
    <submittedName>
        <fullName evidence="2">Uncharacterized protein</fullName>
    </submittedName>
</protein>
<dbReference type="Proteomes" id="UP001165080">
    <property type="component" value="Unassembled WGS sequence"/>
</dbReference>
<feature type="compositionally biased region" description="Gly residues" evidence="1">
    <location>
        <begin position="225"/>
        <end position="234"/>
    </location>
</feature>
<feature type="compositionally biased region" description="Low complexity" evidence="1">
    <location>
        <begin position="140"/>
        <end position="175"/>
    </location>
</feature>
<dbReference type="AlphaFoldDB" id="A0A9W6F1W3"/>
<reference evidence="2 3" key="1">
    <citation type="journal article" date="2023" name="Commun. Biol.">
        <title>Reorganization of the ancestral sex-determining regions during the evolution of trioecy in Pleodorina starrii.</title>
        <authorList>
            <person name="Takahashi K."/>
            <person name="Suzuki S."/>
            <person name="Kawai-Toyooka H."/>
            <person name="Yamamoto K."/>
            <person name="Hamaji T."/>
            <person name="Ootsuki R."/>
            <person name="Yamaguchi H."/>
            <person name="Kawachi M."/>
            <person name="Higashiyama T."/>
            <person name="Nozaki H."/>
        </authorList>
    </citation>
    <scope>NUCLEOTIDE SEQUENCE [LARGE SCALE GENOMIC DNA]</scope>
    <source>
        <strain evidence="2 3">NIES-4479</strain>
    </source>
</reference>
<evidence type="ECO:0000313" key="2">
    <source>
        <dbReference type="EMBL" id="GLC53204.1"/>
    </source>
</evidence>
<evidence type="ECO:0000256" key="1">
    <source>
        <dbReference type="SAM" id="MobiDB-lite"/>
    </source>
</evidence>
<comment type="caution">
    <text evidence="2">The sequence shown here is derived from an EMBL/GenBank/DDBJ whole genome shotgun (WGS) entry which is preliminary data.</text>
</comment>
<dbReference type="EMBL" id="BRXU01000007">
    <property type="protein sequence ID" value="GLC53204.1"/>
    <property type="molecule type" value="Genomic_DNA"/>
</dbReference>
<feature type="compositionally biased region" description="Low complexity" evidence="1">
    <location>
        <begin position="25"/>
        <end position="40"/>
    </location>
</feature>